<dbReference type="NCBIfam" id="TIGR04183">
    <property type="entry name" value="Por_Secre_tail"/>
    <property type="match status" value="1"/>
</dbReference>
<keyword evidence="1" id="KW-0732">Signal</keyword>
<sequence length="504" mass="54058">MRKTLFFLTASLCSASAQAQSLSGETNPCPGVPYVYSTVIGTSCLAPTVQTTQYVQRDVLQAEYLPGGQLVRYSIALTFPNDYYENGITITFSVSSSGSNCTTARLNVTPKGLGRITNRTFPTSVACDFRGNKSYIVEPVQNADTYTWSNTAGWTITSYGNSADINFTNGQPGTVKVIASNSACAASAKDYALPVTRPTPVIYPSFVGNIAVCEGVPTTATVAASANGIRGYEWYSIPANQVYINGASYSSPNAPLFTSTNSVTLTKGIGNGHVDLFARIAFEGCGSGPYQWKGIGTGIPQITGWSTSQQTNIPGWAQSTCPGTYITLHPILNVPGDIALEHQWEHWGDINLMSTTNGPALSVISGSTTSSYGYAKYRVRTACGWSNWQEFSITTRDCAGGEDPERATTIMAKKSDSQQQKGSDLKFTISPNPTKGLVNIKMEKGLAAGKVLVSVTDMNQKVVYNSVFSAGIFNIQLDNLRAGVYFIKLQQGNKVQIEKLVIVK</sequence>
<keyword evidence="5" id="KW-1185">Reference proteome</keyword>
<accession>A0A3N4MBE8</accession>
<dbReference type="AlphaFoldDB" id="A0A3N4MBE8"/>
<organism evidence="4 5">
    <name type="scientific">Chitinophaga barathri</name>
    <dbReference type="NCBI Taxonomy" id="1647451"/>
    <lineage>
        <taxon>Bacteria</taxon>
        <taxon>Pseudomonadati</taxon>
        <taxon>Bacteroidota</taxon>
        <taxon>Chitinophagia</taxon>
        <taxon>Chitinophagales</taxon>
        <taxon>Chitinophagaceae</taxon>
        <taxon>Chitinophaga</taxon>
    </lineage>
</organism>
<feature type="chain" id="PRO_5018023396" evidence="1">
    <location>
        <begin position="20"/>
        <end position="504"/>
    </location>
</feature>
<feature type="domain" description="PKD-like" evidence="3">
    <location>
        <begin position="125"/>
        <end position="190"/>
    </location>
</feature>
<reference evidence="5" key="1">
    <citation type="submission" date="2018-11" db="EMBL/GenBank/DDBJ databases">
        <title>Chitinophaga lutea sp.nov., isolate from arsenic contaminated soil.</title>
        <authorList>
            <person name="Zong Y."/>
        </authorList>
    </citation>
    <scope>NUCLEOTIDE SEQUENCE [LARGE SCALE GENOMIC DNA]</scope>
    <source>
        <strain evidence="5">YLT18</strain>
    </source>
</reference>
<dbReference type="Pfam" id="PF19408">
    <property type="entry name" value="PKD_6"/>
    <property type="match status" value="1"/>
</dbReference>
<evidence type="ECO:0000259" key="3">
    <source>
        <dbReference type="Pfam" id="PF19408"/>
    </source>
</evidence>
<comment type="caution">
    <text evidence="4">The sequence shown here is derived from an EMBL/GenBank/DDBJ whole genome shotgun (WGS) entry which is preliminary data.</text>
</comment>
<gene>
    <name evidence="4" type="ORF">EG028_10730</name>
</gene>
<feature type="signal peptide" evidence="1">
    <location>
        <begin position="1"/>
        <end position="19"/>
    </location>
</feature>
<proteinExistence type="predicted"/>
<dbReference type="EMBL" id="RMBX01000005">
    <property type="protein sequence ID" value="RPD41152.1"/>
    <property type="molecule type" value="Genomic_DNA"/>
</dbReference>
<evidence type="ECO:0000313" key="5">
    <source>
        <dbReference type="Proteomes" id="UP000279089"/>
    </source>
</evidence>
<dbReference type="InterPro" id="IPR045829">
    <property type="entry name" value="PKD_6"/>
</dbReference>
<dbReference type="Pfam" id="PF18962">
    <property type="entry name" value="Por_Secre_tail"/>
    <property type="match status" value="1"/>
</dbReference>
<dbReference type="RefSeq" id="WP_120516544.1">
    <property type="nucleotide sequence ID" value="NZ_QXZY01000006.1"/>
</dbReference>
<feature type="domain" description="Secretion system C-terminal sorting" evidence="2">
    <location>
        <begin position="429"/>
        <end position="502"/>
    </location>
</feature>
<evidence type="ECO:0000313" key="4">
    <source>
        <dbReference type="EMBL" id="RPD41152.1"/>
    </source>
</evidence>
<name>A0A3N4MBE8_9BACT</name>
<evidence type="ECO:0000259" key="2">
    <source>
        <dbReference type="Pfam" id="PF18962"/>
    </source>
</evidence>
<protein>
    <submittedName>
        <fullName evidence="4">T9SS C-terminal target domain-containing protein</fullName>
    </submittedName>
</protein>
<dbReference type="Proteomes" id="UP000279089">
    <property type="component" value="Unassembled WGS sequence"/>
</dbReference>
<dbReference type="InterPro" id="IPR026444">
    <property type="entry name" value="Secre_tail"/>
</dbReference>
<dbReference type="OrthoDB" id="678145at2"/>
<evidence type="ECO:0000256" key="1">
    <source>
        <dbReference type="SAM" id="SignalP"/>
    </source>
</evidence>